<feature type="transmembrane region" description="Helical" evidence="11">
    <location>
        <begin position="76"/>
        <end position="101"/>
    </location>
</feature>
<dbReference type="PANTHER" id="PTHR21522:SF68">
    <property type="entry name" value="G-PROTEIN COUPLED RECEPTORS FAMILY 3 PROFILE DOMAIN-CONTAINING PROTEIN"/>
    <property type="match status" value="1"/>
</dbReference>
<feature type="transmembrane region" description="Helical" evidence="11">
    <location>
        <begin position="162"/>
        <end position="186"/>
    </location>
</feature>
<evidence type="ECO:0000256" key="5">
    <source>
        <dbReference type="ARBA" id="ARBA00022692"/>
    </source>
</evidence>
<feature type="transmembrane region" description="Helical" evidence="11">
    <location>
        <begin position="353"/>
        <end position="373"/>
    </location>
</feature>
<sequence length="534" mass="60913">MSFLSYLESFTKSVANAVIVDPLTAGSSRELPNSDGHSTDGRIAATVTTTCLTSICFVIAAIFLSDRSDNDTAYLACLVILLAIVLIAIFAILWISVVAYLNTDTWYREVEREHTHGLKISITFLWVFGTASMVKEALELTVNFSCLYNPWETKTPGDEYRWIAIFSNLGTIAFYWIQLSFVSYFIRYRLGPYISINYGLLFTLMTNLVLWFISEKEEMEDYYDVSPDKAINRTQDPCFWTSNITKTVNSKLEVYLSPASIEFCLLSSGLILGMMPKHNNSNPMVVELLNSEEIVPILRPSERPVYRGNPLPHHPFTHFSFIILVIVVNLSLLTGNVVFVFVLPSNASMFCTWISIDTFYKLLMIIAIMLIYYHIHLYGEPDTGNHHLKPGQYILLIATTGTIAVCVYGMIGGIQILPLTRGYLYIIDNIIDIFIAFLQTVLLIHIERVHFDPSVSPGIPTDLLCIFLAICNIMYWIIDSFIDARYTESQHITGQIIDKASWDDVQDLLAPMLIFYRFHAFLDWYIIYCKLRRM</sequence>
<gene>
    <name evidence="13" type="primary">LOC111134032</name>
</gene>
<evidence type="ECO:0000256" key="10">
    <source>
        <dbReference type="ARBA" id="ARBA00023303"/>
    </source>
</evidence>
<evidence type="ECO:0000256" key="1">
    <source>
        <dbReference type="ARBA" id="ARBA00004651"/>
    </source>
</evidence>
<feature type="transmembrane region" description="Helical" evidence="11">
    <location>
        <begin position="458"/>
        <end position="478"/>
    </location>
</feature>
<keyword evidence="9 11" id="KW-0472">Membrane</keyword>
<dbReference type="GO" id="GO:0005886">
    <property type="term" value="C:plasma membrane"/>
    <property type="evidence" value="ECO:0007669"/>
    <property type="project" value="UniProtKB-SubCell"/>
</dbReference>
<evidence type="ECO:0000256" key="8">
    <source>
        <dbReference type="ARBA" id="ARBA00023065"/>
    </source>
</evidence>
<proteinExistence type="inferred from homology"/>
<comment type="similarity">
    <text evidence="2">Belongs to the otopetrin family.</text>
</comment>
<keyword evidence="3" id="KW-0813">Transport</keyword>
<dbReference type="Proteomes" id="UP000694844">
    <property type="component" value="Chromosome 5"/>
</dbReference>
<evidence type="ECO:0000256" key="6">
    <source>
        <dbReference type="ARBA" id="ARBA00022781"/>
    </source>
</evidence>
<evidence type="ECO:0000256" key="9">
    <source>
        <dbReference type="ARBA" id="ARBA00023136"/>
    </source>
</evidence>
<protein>
    <submittedName>
        <fullName evidence="13">Uncharacterized protein LOC111134032</fullName>
    </submittedName>
</protein>
<evidence type="ECO:0000256" key="7">
    <source>
        <dbReference type="ARBA" id="ARBA00022989"/>
    </source>
</evidence>
<dbReference type="Pfam" id="PF03189">
    <property type="entry name" value="Otopetrin"/>
    <property type="match status" value="1"/>
</dbReference>
<dbReference type="PANTHER" id="PTHR21522">
    <property type="entry name" value="PROTON CHANNEL OTOP"/>
    <property type="match status" value="1"/>
</dbReference>
<accession>A0A8B8EEI0</accession>
<comment type="subcellular location">
    <subcellularLocation>
        <location evidence="1">Cell membrane</location>
        <topology evidence="1">Multi-pass membrane protein</topology>
    </subcellularLocation>
</comment>
<dbReference type="AlphaFoldDB" id="A0A8B8EEI0"/>
<evidence type="ECO:0000313" key="13">
    <source>
        <dbReference type="RefSeq" id="XP_022338510.1"/>
    </source>
</evidence>
<feature type="transmembrane region" description="Helical" evidence="11">
    <location>
        <begin position="319"/>
        <end position="341"/>
    </location>
</feature>
<evidence type="ECO:0000313" key="12">
    <source>
        <dbReference type="Proteomes" id="UP000694844"/>
    </source>
</evidence>
<feature type="transmembrane region" description="Helical" evidence="11">
    <location>
        <begin position="43"/>
        <end position="64"/>
    </location>
</feature>
<evidence type="ECO:0000256" key="2">
    <source>
        <dbReference type="ARBA" id="ARBA00006513"/>
    </source>
</evidence>
<keyword evidence="7 11" id="KW-1133">Transmembrane helix</keyword>
<keyword evidence="5 11" id="KW-0812">Transmembrane</keyword>
<keyword evidence="4" id="KW-1003">Cell membrane</keyword>
<dbReference type="RefSeq" id="XP_022338510.1">
    <property type="nucleotide sequence ID" value="XM_022482802.1"/>
</dbReference>
<keyword evidence="12" id="KW-1185">Reference proteome</keyword>
<feature type="transmembrane region" description="Helical" evidence="11">
    <location>
        <begin position="393"/>
        <end position="417"/>
    </location>
</feature>
<dbReference type="OrthoDB" id="6133648at2759"/>
<dbReference type="GeneID" id="111134032"/>
<reference evidence="13" key="1">
    <citation type="submission" date="2025-08" db="UniProtKB">
        <authorList>
            <consortium name="RefSeq"/>
        </authorList>
    </citation>
    <scope>IDENTIFICATION</scope>
    <source>
        <tissue evidence="13">Whole sample</tissue>
    </source>
</reference>
<evidence type="ECO:0000256" key="4">
    <source>
        <dbReference type="ARBA" id="ARBA00022475"/>
    </source>
</evidence>
<feature type="transmembrane region" description="Helical" evidence="11">
    <location>
        <begin position="193"/>
        <end position="213"/>
    </location>
</feature>
<dbReference type="GO" id="GO:0015252">
    <property type="term" value="F:proton channel activity"/>
    <property type="evidence" value="ECO:0007669"/>
    <property type="project" value="InterPro"/>
</dbReference>
<dbReference type="InterPro" id="IPR004878">
    <property type="entry name" value="Otopetrin"/>
</dbReference>
<evidence type="ECO:0000256" key="11">
    <source>
        <dbReference type="SAM" id="Phobius"/>
    </source>
</evidence>
<name>A0A8B8EEI0_CRAVI</name>
<keyword evidence="8" id="KW-0406">Ion transport</keyword>
<dbReference type="KEGG" id="cvn:111134032"/>
<feature type="transmembrane region" description="Helical" evidence="11">
    <location>
        <begin position="423"/>
        <end position="446"/>
    </location>
</feature>
<organism evidence="12 13">
    <name type="scientific">Crassostrea virginica</name>
    <name type="common">Eastern oyster</name>
    <dbReference type="NCBI Taxonomy" id="6565"/>
    <lineage>
        <taxon>Eukaryota</taxon>
        <taxon>Metazoa</taxon>
        <taxon>Spiralia</taxon>
        <taxon>Lophotrochozoa</taxon>
        <taxon>Mollusca</taxon>
        <taxon>Bivalvia</taxon>
        <taxon>Autobranchia</taxon>
        <taxon>Pteriomorphia</taxon>
        <taxon>Ostreida</taxon>
        <taxon>Ostreoidea</taxon>
        <taxon>Ostreidae</taxon>
        <taxon>Crassostrea</taxon>
    </lineage>
</organism>
<evidence type="ECO:0000256" key="3">
    <source>
        <dbReference type="ARBA" id="ARBA00022448"/>
    </source>
</evidence>
<keyword evidence="6" id="KW-0375">Hydrogen ion transport</keyword>
<keyword evidence="10" id="KW-0407">Ion channel</keyword>